<organism evidence="2 3">
    <name type="scientific">Amphibacillus indicireducens</name>
    <dbReference type="NCBI Taxonomy" id="1076330"/>
    <lineage>
        <taxon>Bacteria</taxon>
        <taxon>Bacillati</taxon>
        <taxon>Bacillota</taxon>
        <taxon>Bacilli</taxon>
        <taxon>Bacillales</taxon>
        <taxon>Bacillaceae</taxon>
        <taxon>Amphibacillus</taxon>
    </lineage>
</organism>
<name>A0ABP7VJI0_9BACI</name>
<keyword evidence="3" id="KW-1185">Reference proteome</keyword>
<dbReference type="InterPro" id="IPR045489">
    <property type="entry name" value="DUF6429"/>
</dbReference>
<reference evidence="3" key="1">
    <citation type="journal article" date="2019" name="Int. J. Syst. Evol. Microbiol.">
        <title>The Global Catalogue of Microorganisms (GCM) 10K type strain sequencing project: providing services to taxonomists for standard genome sequencing and annotation.</title>
        <authorList>
            <consortium name="The Broad Institute Genomics Platform"/>
            <consortium name="The Broad Institute Genome Sequencing Center for Infectious Disease"/>
            <person name="Wu L."/>
            <person name="Ma J."/>
        </authorList>
    </citation>
    <scope>NUCLEOTIDE SEQUENCE [LARGE SCALE GENOMIC DNA]</scope>
    <source>
        <strain evidence="3">JCM 17250</strain>
    </source>
</reference>
<proteinExistence type="predicted"/>
<gene>
    <name evidence="2" type="ORF">GCM10022410_13140</name>
</gene>
<dbReference type="EMBL" id="BAABDL010000071">
    <property type="protein sequence ID" value="GAA4068588.1"/>
    <property type="molecule type" value="Genomic_DNA"/>
</dbReference>
<dbReference type="RefSeq" id="WP_344911529.1">
    <property type="nucleotide sequence ID" value="NZ_BAABDL010000071.1"/>
</dbReference>
<evidence type="ECO:0000313" key="2">
    <source>
        <dbReference type="EMBL" id="GAA4068588.1"/>
    </source>
</evidence>
<comment type="caution">
    <text evidence="2">The sequence shown here is derived from an EMBL/GenBank/DDBJ whole genome shotgun (WGS) entry which is preliminary data.</text>
</comment>
<dbReference type="Pfam" id="PF20008">
    <property type="entry name" value="DUF6429"/>
    <property type="match status" value="1"/>
</dbReference>
<evidence type="ECO:0000259" key="1">
    <source>
        <dbReference type="Pfam" id="PF20008"/>
    </source>
</evidence>
<protein>
    <recommendedName>
        <fullName evidence="1">DUF6429 domain-containing protein</fullName>
    </recommendedName>
</protein>
<feature type="domain" description="DUF6429" evidence="1">
    <location>
        <begin position="2"/>
        <end position="73"/>
    </location>
</feature>
<evidence type="ECO:0000313" key="3">
    <source>
        <dbReference type="Proteomes" id="UP001501734"/>
    </source>
</evidence>
<dbReference type="Proteomes" id="UP001501734">
    <property type="component" value="Unassembled WGS sequence"/>
</dbReference>
<accession>A0ABP7VJI0</accession>
<sequence length="81" mass="9666">MEKKIKELTLQLLYLTSWQEDDLPENMRRSWKGYPFDILNELTDQDLIRGSYKAKSVYLTKAGIEEARRLLDENDINDDDR</sequence>